<dbReference type="Gene3D" id="4.10.240.10">
    <property type="entry name" value="Zn(2)-C6 fungal-type DNA-binding domain"/>
    <property type="match status" value="2"/>
</dbReference>
<dbReference type="InterPro" id="IPR050613">
    <property type="entry name" value="Sec_Metabolite_Reg"/>
</dbReference>
<dbReference type="CDD" id="cd00067">
    <property type="entry name" value="GAL4"/>
    <property type="match status" value="2"/>
</dbReference>
<comment type="subcellular location">
    <subcellularLocation>
        <location evidence="1">Nucleus</location>
    </subcellularLocation>
</comment>
<evidence type="ECO:0000313" key="5">
    <source>
        <dbReference type="EMBL" id="KLT43721.1"/>
    </source>
</evidence>
<dbReference type="EMBL" id="KQ087192">
    <property type="protein sequence ID" value="KLT43721.1"/>
    <property type="molecule type" value="Genomic_DNA"/>
</dbReference>
<name>A0A0J0XRF7_9TREE</name>
<dbReference type="Pfam" id="PF00172">
    <property type="entry name" value="Zn_clus"/>
    <property type="match status" value="2"/>
</dbReference>
<dbReference type="OrthoDB" id="4934715at2759"/>
<dbReference type="InterPro" id="IPR036864">
    <property type="entry name" value="Zn2-C6_fun-type_DNA-bd_sf"/>
</dbReference>
<evidence type="ECO:0000256" key="1">
    <source>
        <dbReference type="ARBA" id="ARBA00004123"/>
    </source>
</evidence>
<dbReference type="GO" id="GO:0005634">
    <property type="term" value="C:nucleus"/>
    <property type="evidence" value="ECO:0007669"/>
    <property type="project" value="UniProtKB-SubCell"/>
</dbReference>
<keyword evidence="2" id="KW-0539">Nucleus</keyword>
<dbReference type="GO" id="GO:0000981">
    <property type="term" value="F:DNA-binding transcription factor activity, RNA polymerase II-specific"/>
    <property type="evidence" value="ECO:0007669"/>
    <property type="project" value="InterPro"/>
</dbReference>
<gene>
    <name evidence="5" type="ORF">CC85DRAFT_301119</name>
</gene>
<dbReference type="STRING" id="879819.A0A0J0XRF7"/>
<dbReference type="GO" id="GO:0008270">
    <property type="term" value="F:zinc ion binding"/>
    <property type="evidence" value="ECO:0007669"/>
    <property type="project" value="InterPro"/>
</dbReference>
<evidence type="ECO:0000256" key="3">
    <source>
        <dbReference type="SAM" id="MobiDB-lite"/>
    </source>
</evidence>
<dbReference type="SUPFAM" id="SSF57701">
    <property type="entry name" value="Zn2/Cys6 DNA-binding domain"/>
    <property type="match status" value="2"/>
</dbReference>
<dbReference type="InterPro" id="IPR001138">
    <property type="entry name" value="Zn2Cys6_DnaBD"/>
</dbReference>
<proteinExistence type="predicted"/>
<accession>A0A0J0XRF7</accession>
<dbReference type="PROSITE" id="PS50048">
    <property type="entry name" value="ZN2_CY6_FUNGAL_2"/>
    <property type="match status" value="2"/>
</dbReference>
<reference evidence="5 6" key="1">
    <citation type="submission" date="2015-03" db="EMBL/GenBank/DDBJ databases">
        <title>Genomics and transcriptomics of the oil-accumulating basidiomycete yeast T. oleaginosus allow insights into substrate utilization and the diverse evolutionary trajectories of mating systems in fungi.</title>
        <authorList>
            <consortium name="DOE Joint Genome Institute"/>
            <person name="Kourist R."/>
            <person name="Kracht O."/>
            <person name="Bracharz F."/>
            <person name="Lipzen A."/>
            <person name="Nolan M."/>
            <person name="Ohm R."/>
            <person name="Grigoriev I."/>
            <person name="Sun S."/>
            <person name="Heitman J."/>
            <person name="Bruck T."/>
            <person name="Nowrousian M."/>
        </authorList>
    </citation>
    <scope>NUCLEOTIDE SEQUENCE [LARGE SCALE GENOMIC DNA]</scope>
    <source>
        <strain evidence="5 6">IBC0246</strain>
    </source>
</reference>
<sequence>MRARKRRAILSCARCRDHKLKCDRGHPCAACVAYGEAQLCVYGAPAVRPLPLPPVVAGGKKRALAACLRCRRLKQSCNAERPCRRCIRAAETCEDDDYDEPRYTPEPPPLMSSSSHSSLPSHPPHPPVQLPRSAHASRAASPLPVGRLRVADGITIAGPPLRTFVPALHDDLSNILAVFPTPDECRALLAKFLNFDIMFRLVHAPSFTRRAEAAIARLPHAEDTDAPFLSLLTACFCTAITVSTSSDRVAGERHMIALHEGLISFCENQGAYTIDYVQALLVNACARLGGGAASPATLFLELGRAYQAALLVGMYQDQPGETLFQREMRRRLWYQILIQRHLMADRLHIDSQLDVNIVTRPLIISDEVMDHLSPEVRSTPHVLTEWGYVDARADLVNLMLDRKKVMADESVPLPERWEAAEELIARYLITLPAHFRTTHSRGPGMPNWVHMQACVLEIAAHDLSTQLYHPYFSSRDPTIVSLALLKAVKAGHRLVDSTRALMTFILFDYVDAPSAGLWTYTMRAFTAGLLMAYYIMVVPTCPEGPSHIAALDAMVGVLRSSASMGGSTTSNLEALKTLEMLRAKIKGTAADDDVVGVTDPYTGASVALPFSIPIQNVLPGDWLEWDALFRDLFESAPDANNQVESMVVQCFEELG</sequence>
<feature type="domain" description="Zn(2)-C6 fungal-type" evidence="4">
    <location>
        <begin position="11"/>
        <end position="42"/>
    </location>
</feature>
<dbReference type="Proteomes" id="UP000053611">
    <property type="component" value="Unassembled WGS sequence"/>
</dbReference>
<organism evidence="5 6">
    <name type="scientific">Cutaneotrichosporon oleaginosum</name>
    <dbReference type="NCBI Taxonomy" id="879819"/>
    <lineage>
        <taxon>Eukaryota</taxon>
        <taxon>Fungi</taxon>
        <taxon>Dikarya</taxon>
        <taxon>Basidiomycota</taxon>
        <taxon>Agaricomycotina</taxon>
        <taxon>Tremellomycetes</taxon>
        <taxon>Trichosporonales</taxon>
        <taxon>Trichosporonaceae</taxon>
        <taxon>Cutaneotrichosporon</taxon>
    </lineage>
</organism>
<dbReference type="PROSITE" id="PS00463">
    <property type="entry name" value="ZN2_CY6_FUNGAL_1"/>
    <property type="match status" value="2"/>
</dbReference>
<dbReference type="RefSeq" id="XP_018280212.1">
    <property type="nucleotide sequence ID" value="XM_018425272.1"/>
</dbReference>
<feature type="region of interest" description="Disordered" evidence="3">
    <location>
        <begin position="96"/>
        <end position="136"/>
    </location>
</feature>
<feature type="domain" description="Zn(2)-C6 fungal-type" evidence="4">
    <location>
        <begin position="66"/>
        <end position="93"/>
    </location>
</feature>
<dbReference type="CDD" id="cd12148">
    <property type="entry name" value="fungal_TF_MHR"/>
    <property type="match status" value="1"/>
</dbReference>
<evidence type="ECO:0000259" key="4">
    <source>
        <dbReference type="PROSITE" id="PS50048"/>
    </source>
</evidence>
<keyword evidence="6" id="KW-1185">Reference proteome</keyword>
<dbReference type="PANTHER" id="PTHR31001:SF89">
    <property type="entry name" value="ZN(2)-C6 FUNGAL-TYPE DOMAIN-CONTAINING PROTEIN"/>
    <property type="match status" value="1"/>
</dbReference>
<evidence type="ECO:0000313" key="6">
    <source>
        <dbReference type="Proteomes" id="UP000053611"/>
    </source>
</evidence>
<evidence type="ECO:0000256" key="2">
    <source>
        <dbReference type="ARBA" id="ARBA00023242"/>
    </source>
</evidence>
<protein>
    <recommendedName>
        <fullName evidence="4">Zn(2)-C6 fungal-type domain-containing protein</fullName>
    </recommendedName>
</protein>
<feature type="compositionally biased region" description="Low complexity" evidence="3">
    <location>
        <begin position="111"/>
        <end position="120"/>
    </location>
</feature>
<dbReference type="PANTHER" id="PTHR31001">
    <property type="entry name" value="UNCHARACTERIZED TRANSCRIPTIONAL REGULATORY PROTEIN"/>
    <property type="match status" value="1"/>
</dbReference>
<dbReference type="SMART" id="SM00066">
    <property type="entry name" value="GAL4"/>
    <property type="match status" value="2"/>
</dbReference>
<dbReference type="AlphaFoldDB" id="A0A0J0XRF7"/>
<dbReference type="GeneID" id="28985875"/>